<dbReference type="EMBL" id="BAAFJT010000028">
    <property type="protein sequence ID" value="GAB0200551.1"/>
    <property type="molecule type" value="Genomic_DNA"/>
</dbReference>
<feature type="compositionally biased region" description="Acidic residues" evidence="1">
    <location>
        <begin position="268"/>
        <end position="278"/>
    </location>
</feature>
<reference evidence="2 3" key="1">
    <citation type="submission" date="2024-06" db="EMBL/GenBank/DDBJ databases">
        <title>The draft genome of Grus japonensis, version 3.</title>
        <authorList>
            <person name="Nabeshima K."/>
            <person name="Suzuki S."/>
            <person name="Onuma M."/>
        </authorList>
    </citation>
    <scope>NUCLEOTIDE SEQUENCE [LARGE SCALE GENOMIC DNA]</scope>
    <source>
        <strain evidence="2 3">451A</strain>
    </source>
</reference>
<name>A0ABC9XT04_GRUJA</name>
<keyword evidence="3" id="KW-1185">Reference proteome</keyword>
<comment type="caution">
    <text evidence="2">The sequence shown here is derived from an EMBL/GenBank/DDBJ whole genome shotgun (WGS) entry which is preliminary data.</text>
</comment>
<feature type="region of interest" description="Disordered" evidence="1">
    <location>
        <begin position="227"/>
        <end position="291"/>
    </location>
</feature>
<organism evidence="2 3">
    <name type="scientific">Grus japonensis</name>
    <name type="common">Japanese crane</name>
    <name type="synonym">Red-crowned crane</name>
    <dbReference type="NCBI Taxonomy" id="30415"/>
    <lineage>
        <taxon>Eukaryota</taxon>
        <taxon>Metazoa</taxon>
        <taxon>Chordata</taxon>
        <taxon>Craniata</taxon>
        <taxon>Vertebrata</taxon>
        <taxon>Euteleostomi</taxon>
        <taxon>Archelosauria</taxon>
        <taxon>Archosauria</taxon>
        <taxon>Dinosauria</taxon>
        <taxon>Saurischia</taxon>
        <taxon>Theropoda</taxon>
        <taxon>Coelurosauria</taxon>
        <taxon>Aves</taxon>
        <taxon>Neognathae</taxon>
        <taxon>Neoaves</taxon>
        <taxon>Gruiformes</taxon>
        <taxon>Gruidae</taxon>
        <taxon>Grus</taxon>
    </lineage>
</organism>
<sequence length="291" mass="32009">MNEALQPICEAGQTASCFVDKGRPVTCSEPCSFSSRFLRQILQLSFVTYLLKILQKAAVWIGFVVPVETIISKVYPTQSPTRPGRLAKKRWGRLTRLLLPAVPTRIQNILGYLPADWGKSNMPKEIREALINPSNKANKRKRDDVSLEEQDSWLVILERDLPEDDSEDLTYEPSDVETDSEEYKSQNNTEADLELDEQDGTIMLKESSDFQVEDVQPAGVRDTPALLAACMELGPEDPAGSSSGKDAPDVDSGDAQKPQADVSGGDGSEQEADADCDDSSSLSQRGDKQEP</sequence>
<accession>A0ABC9XT04</accession>
<evidence type="ECO:0000256" key="1">
    <source>
        <dbReference type="SAM" id="MobiDB-lite"/>
    </source>
</evidence>
<proteinExistence type="predicted"/>
<evidence type="ECO:0000313" key="2">
    <source>
        <dbReference type="EMBL" id="GAB0200551.1"/>
    </source>
</evidence>
<feature type="region of interest" description="Disordered" evidence="1">
    <location>
        <begin position="164"/>
        <end position="197"/>
    </location>
</feature>
<dbReference type="Proteomes" id="UP001623348">
    <property type="component" value="Unassembled WGS sequence"/>
</dbReference>
<protein>
    <submittedName>
        <fullName evidence="2">Uncharacterized protein</fullName>
    </submittedName>
</protein>
<evidence type="ECO:0000313" key="3">
    <source>
        <dbReference type="Proteomes" id="UP001623348"/>
    </source>
</evidence>
<feature type="compositionally biased region" description="Acidic residues" evidence="1">
    <location>
        <begin position="164"/>
        <end position="180"/>
    </location>
</feature>
<dbReference type="AlphaFoldDB" id="A0ABC9XT04"/>
<gene>
    <name evidence="2" type="ORF">GRJ2_002520600</name>
</gene>